<keyword evidence="1" id="KW-1133">Transmembrane helix</keyword>
<dbReference type="PANTHER" id="PTHR22941:SF2">
    <property type="entry name" value="SERPENTINE RECEPTOR, CLASS H-RELATED"/>
    <property type="match status" value="1"/>
</dbReference>
<name>E3M021_CAERE</name>
<dbReference type="EMBL" id="DS268420">
    <property type="protein sequence ID" value="EFO87815.1"/>
    <property type="molecule type" value="Genomic_DNA"/>
</dbReference>
<dbReference type="Proteomes" id="UP000008281">
    <property type="component" value="Unassembled WGS sequence"/>
</dbReference>
<dbReference type="AlphaFoldDB" id="E3M021"/>
<organism evidence="3">
    <name type="scientific">Caenorhabditis remanei</name>
    <name type="common">Caenorhabditis vulgaris</name>
    <dbReference type="NCBI Taxonomy" id="31234"/>
    <lineage>
        <taxon>Eukaryota</taxon>
        <taxon>Metazoa</taxon>
        <taxon>Ecdysozoa</taxon>
        <taxon>Nematoda</taxon>
        <taxon>Chromadorea</taxon>
        <taxon>Rhabditida</taxon>
        <taxon>Rhabditina</taxon>
        <taxon>Rhabditomorpha</taxon>
        <taxon>Rhabditoidea</taxon>
        <taxon>Rhabditidae</taxon>
        <taxon>Peloderinae</taxon>
        <taxon>Caenorhabditis</taxon>
    </lineage>
</organism>
<evidence type="ECO:0000313" key="2">
    <source>
        <dbReference type="EMBL" id="EFO87815.1"/>
    </source>
</evidence>
<feature type="transmembrane region" description="Helical" evidence="1">
    <location>
        <begin position="242"/>
        <end position="263"/>
    </location>
</feature>
<proteinExistence type="predicted"/>
<dbReference type="OrthoDB" id="10663536at2759"/>
<keyword evidence="1" id="KW-0472">Membrane</keyword>
<dbReference type="InterPro" id="IPR053220">
    <property type="entry name" value="Nematode_rcpt-like_serp_H"/>
</dbReference>
<evidence type="ECO:0000256" key="1">
    <source>
        <dbReference type="SAM" id="Phobius"/>
    </source>
</evidence>
<dbReference type="InParanoid" id="E3M021"/>
<reference evidence="2" key="1">
    <citation type="submission" date="2007-07" db="EMBL/GenBank/DDBJ databases">
        <title>PCAP assembly of the Caenorhabditis remanei genome.</title>
        <authorList>
            <consortium name="The Caenorhabditis remanei Sequencing Consortium"/>
            <person name="Wilson R.K."/>
        </authorList>
    </citation>
    <scope>NUCLEOTIDE SEQUENCE [LARGE SCALE GENOMIC DNA]</scope>
    <source>
        <strain evidence="2">PB4641</strain>
    </source>
</reference>
<dbReference type="InterPro" id="IPR019422">
    <property type="entry name" value="7TM_GPCR_serpentine_rcpt_Srh"/>
</dbReference>
<evidence type="ECO:0000313" key="3">
    <source>
        <dbReference type="Proteomes" id="UP000008281"/>
    </source>
</evidence>
<evidence type="ECO:0008006" key="4">
    <source>
        <dbReference type="Google" id="ProtNLM"/>
    </source>
</evidence>
<protein>
    <recommendedName>
        <fullName evidence="4">Serpentine Receptor, class H</fullName>
    </recommendedName>
</protein>
<feature type="transmembrane region" description="Helical" evidence="1">
    <location>
        <begin position="20"/>
        <end position="41"/>
    </location>
</feature>
<feature type="transmembrane region" description="Helical" evidence="1">
    <location>
        <begin position="53"/>
        <end position="78"/>
    </location>
</feature>
<gene>
    <name evidence="2" type="ORF">CRE_05572</name>
</gene>
<feature type="transmembrane region" description="Helical" evidence="1">
    <location>
        <begin position="206"/>
        <end position="230"/>
    </location>
</feature>
<dbReference type="eggNOG" id="ENOG502SY7B">
    <property type="taxonomic scope" value="Eukaryota"/>
</dbReference>
<dbReference type="HOGENOM" id="CLU_042960_1_1_1"/>
<feature type="transmembrane region" description="Helical" evidence="1">
    <location>
        <begin position="98"/>
        <end position="117"/>
    </location>
</feature>
<keyword evidence="1" id="KW-0812">Transmembrane</keyword>
<dbReference type="PANTHER" id="PTHR22941">
    <property type="entry name" value="SERPENTINE RECEPTOR"/>
    <property type="match status" value="1"/>
</dbReference>
<keyword evidence="3" id="KW-1185">Reference proteome</keyword>
<sequence>MNSTCTPDISYFDTFDFLSVSLHFTSTISVPIHCLGIYCLLFKASTQMSSAKCPLVVLHVWIVLFDYTFGVMVIPFFLFPEFALCSLGFLEILHVSTLFQALLFQCAPYLKTVFILFSKHLRGKFYSNINRLKNHQQLPCLPQYLYETPVFVIADSFVYHALIVNIFVLFIANEITVFNISLVWNVHLQLKNGRMSQKTFDMQKKLFTALLIQMSVPLLTFLVPFLYAGISMIGNIYNQTFSNFAIIAISMHGLISTLVMIHIHTPYRAAAWSLFGKKTVQSGENSKKVMLVSRKSIIQAN</sequence>
<feature type="transmembrane region" description="Helical" evidence="1">
    <location>
        <begin position="166"/>
        <end position="186"/>
    </location>
</feature>
<dbReference type="Pfam" id="PF10318">
    <property type="entry name" value="7TM_GPCR_Srh"/>
    <property type="match status" value="2"/>
</dbReference>
<accession>E3M021</accession>